<proteinExistence type="inferred from homology"/>
<evidence type="ECO:0000256" key="2">
    <source>
        <dbReference type="ARBA" id="ARBA00013059"/>
    </source>
</evidence>
<protein>
    <recommendedName>
        <fullName evidence="2">aspartate kinase</fullName>
        <ecNumber evidence="2">2.7.2.4</ecNumber>
    </recommendedName>
</protein>
<feature type="domain" description="Aspartate/glutamate/uridylate kinase" evidence="8">
    <location>
        <begin position="6"/>
        <end position="235"/>
    </location>
</feature>
<dbReference type="InterPro" id="IPR036393">
    <property type="entry name" value="AceGlu_kinase-like_sf"/>
</dbReference>
<evidence type="ECO:0000256" key="4">
    <source>
        <dbReference type="ARBA" id="ARBA00022741"/>
    </source>
</evidence>
<evidence type="ECO:0000256" key="7">
    <source>
        <dbReference type="ARBA" id="ARBA00047872"/>
    </source>
</evidence>
<dbReference type="PROSITE" id="PS00324">
    <property type="entry name" value="ASPARTOKINASE"/>
    <property type="match status" value="1"/>
</dbReference>
<dbReference type="Proteomes" id="UP001595843">
    <property type="component" value="Unassembled WGS sequence"/>
</dbReference>
<evidence type="ECO:0000313" key="10">
    <source>
        <dbReference type="Proteomes" id="UP001595843"/>
    </source>
</evidence>
<comment type="similarity">
    <text evidence="1">Belongs to the aspartokinase family.</text>
</comment>
<organism evidence="9 10">
    <name type="scientific">Salinithrix halophila</name>
    <dbReference type="NCBI Taxonomy" id="1485204"/>
    <lineage>
        <taxon>Bacteria</taxon>
        <taxon>Bacillati</taxon>
        <taxon>Bacillota</taxon>
        <taxon>Bacilli</taxon>
        <taxon>Bacillales</taxon>
        <taxon>Thermoactinomycetaceae</taxon>
        <taxon>Salinithrix</taxon>
    </lineage>
</organism>
<comment type="catalytic activity">
    <reaction evidence="7">
        <text>L-aspartate + ATP = 4-phospho-L-aspartate + ADP</text>
        <dbReference type="Rhea" id="RHEA:23776"/>
        <dbReference type="ChEBI" id="CHEBI:29991"/>
        <dbReference type="ChEBI" id="CHEBI:30616"/>
        <dbReference type="ChEBI" id="CHEBI:57535"/>
        <dbReference type="ChEBI" id="CHEBI:456216"/>
        <dbReference type="EC" id="2.7.2.4"/>
    </reaction>
</comment>
<keyword evidence="10" id="KW-1185">Reference proteome</keyword>
<dbReference type="InterPro" id="IPR018042">
    <property type="entry name" value="Aspartate_kinase_CS"/>
</dbReference>
<sequence length="343" mass="37211">MKPLRRRVLKFGGTSLDSEEKHRQIAALVRKALLDRIHPLLVVSAPGRRGAPYATDTLLQFIHRDLPEANHVLGTSLGEIISSLQVASSLRENGIRSIALTGKEAGIQTVGSCKNAVIRQVDPSYLNTLLQEGWVPVIAGFQGADSYGTRTLLSRGGSDATATAIAAALAADRVEIYTDVPGIMTADPRRVQQARIIPSLVYEEAHRLASRGAKVIHPEAVRWAASRSIPLHIMSLQTASADKTLIMEGAPRFIPLGLTYREEKGWSTMTVVYGASQPVSAETIRTIVDAVPSRNLEIRQGEGSIDIRIPSVLLSSVLCSIHQLLFEREEEKYVSPAMAEKGG</sequence>
<evidence type="ECO:0000259" key="8">
    <source>
        <dbReference type="Pfam" id="PF00696"/>
    </source>
</evidence>
<accession>A0ABV8JBW0</accession>
<keyword evidence="3" id="KW-0808">Transferase</keyword>
<dbReference type="SUPFAM" id="SSF53633">
    <property type="entry name" value="Carbamate kinase-like"/>
    <property type="match status" value="1"/>
</dbReference>
<gene>
    <name evidence="9" type="ORF">ACFOUO_04600</name>
</gene>
<keyword evidence="6" id="KW-0067">ATP-binding</keyword>
<dbReference type="RefSeq" id="WP_380702606.1">
    <property type="nucleotide sequence ID" value="NZ_JBHSAP010000007.1"/>
</dbReference>
<evidence type="ECO:0000256" key="3">
    <source>
        <dbReference type="ARBA" id="ARBA00022679"/>
    </source>
</evidence>
<evidence type="ECO:0000256" key="1">
    <source>
        <dbReference type="ARBA" id="ARBA00010122"/>
    </source>
</evidence>
<dbReference type="Pfam" id="PF00696">
    <property type="entry name" value="AA_kinase"/>
    <property type="match status" value="1"/>
</dbReference>
<dbReference type="EMBL" id="JBHSAP010000007">
    <property type="protein sequence ID" value="MFC4076084.1"/>
    <property type="molecule type" value="Genomic_DNA"/>
</dbReference>
<dbReference type="PANTHER" id="PTHR21499:SF3">
    <property type="entry name" value="ASPARTOKINASE"/>
    <property type="match status" value="1"/>
</dbReference>
<reference evidence="10" key="1">
    <citation type="journal article" date="2019" name="Int. J. Syst. Evol. Microbiol.">
        <title>The Global Catalogue of Microorganisms (GCM) 10K type strain sequencing project: providing services to taxonomists for standard genome sequencing and annotation.</title>
        <authorList>
            <consortium name="The Broad Institute Genomics Platform"/>
            <consortium name="The Broad Institute Genome Sequencing Center for Infectious Disease"/>
            <person name="Wu L."/>
            <person name="Ma J."/>
        </authorList>
    </citation>
    <scope>NUCLEOTIDE SEQUENCE [LARGE SCALE GENOMIC DNA]</scope>
    <source>
        <strain evidence="10">IBRC-M 10813</strain>
    </source>
</reference>
<dbReference type="EC" id="2.7.2.4" evidence="2"/>
<dbReference type="PANTHER" id="PTHR21499">
    <property type="entry name" value="ASPARTATE KINASE"/>
    <property type="match status" value="1"/>
</dbReference>
<name>A0ABV8JBW0_9BACL</name>
<comment type="caution">
    <text evidence="9">The sequence shown here is derived from an EMBL/GenBank/DDBJ whole genome shotgun (WGS) entry which is preliminary data.</text>
</comment>
<dbReference type="Gene3D" id="3.40.1160.10">
    <property type="entry name" value="Acetylglutamate kinase-like"/>
    <property type="match status" value="1"/>
</dbReference>
<keyword evidence="5" id="KW-0418">Kinase</keyword>
<evidence type="ECO:0000256" key="6">
    <source>
        <dbReference type="ARBA" id="ARBA00022840"/>
    </source>
</evidence>
<evidence type="ECO:0000256" key="5">
    <source>
        <dbReference type="ARBA" id="ARBA00022777"/>
    </source>
</evidence>
<evidence type="ECO:0000313" key="9">
    <source>
        <dbReference type="EMBL" id="MFC4076084.1"/>
    </source>
</evidence>
<keyword evidence="4" id="KW-0547">Nucleotide-binding</keyword>
<dbReference type="InterPro" id="IPR001048">
    <property type="entry name" value="Asp/Glu/Uridylate_kinase"/>
</dbReference>